<dbReference type="RefSeq" id="WP_084231399.1">
    <property type="nucleotide sequence ID" value="NZ_FWWR01000013.1"/>
</dbReference>
<dbReference type="Proteomes" id="UP000192368">
    <property type="component" value="Unassembled WGS sequence"/>
</dbReference>
<dbReference type="STRING" id="573058.SAMN00017477_1870"/>
<feature type="chain" id="PRO_5038938363" description="Lipoprotein" evidence="1">
    <location>
        <begin position="19"/>
        <end position="192"/>
    </location>
</feature>
<evidence type="ECO:0000313" key="2">
    <source>
        <dbReference type="EMBL" id="SMB91937.1"/>
    </source>
</evidence>
<dbReference type="OrthoDB" id="9930931at2"/>
<evidence type="ECO:0000313" key="3">
    <source>
        <dbReference type="Proteomes" id="UP000192368"/>
    </source>
</evidence>
<dbReference type="EMBL" id="FWWR01000013">
    <property type="protein sequence ID" value="SMB91937.1"/>
    <property type="molecule type" value="Genomic_DNA"/>
</dbReference>
<accession>A0A1W1VET8</accession>
<keyword evidence="3" id="KW-1185">Reference proteome</keyword>
<evidence type="ECO:0008006" key="4">
    <source>
        <dbReference type="Google" id="ProtNLM"/>
    </source>
</evidence>
<organism evidence="2 3">
    <name type="scientific">Peptoniphilus asaccharolyticus DSM 20463</name>
    <dbReference type="NCBI Taxonomy" id="573058"/>
    <lineage>
        <taxon>Bacteria</taxon>
        <taxon>Bacillati</taxon>
        <taxon>Bacillota</taxon>
        <taxon>Tissierellia</taxon>
        <taxon>Tissierellales</taxon>
        <taxon>Peptoniphilaceae</taxon>
        <taxon>Peptoniphilus</taxon>
    </lineage>
</organism>
<keyword evidence="1" id="KW-0732">Signal</keyword>
<gene>
    <name evidence="2" type="ORF">SAMN00017477_1870</name>
</gene>
<dbReference type="AlphaFoldDB" id="A0A1W1VET8"/>
<reference evidence="3" key="1">
    <citation type="submission" date="2017-04" db="EMBL/GenBank/DDBJ databases">
        <authorList>
            <person name="Varghese N."/>
            <person name="Submissions S."/>
        </authorList>
    </citation>
    <scope>NUCLEOTIDE SEQUENCE [LARGE SCALE GENOMIC DNA]</scope>
    <source>
        <strain evidence="3">DSM 20463</strain>
    </source>
</reference>
<name>A0A1W1VET8_PEPAS</name>
<evidence type="ECO:0000256" key="1">
    <source>
        <dbReference type="SAM" id="SignalP"/>
    </source>
</evidence>
<protein>
    <recommendedName>
        <fullName evidence="4">Lipoprotein</fullName>
    </recommendedName>
</protein>
<proteinExistence type="predicted"/>
<dbReference type="PROSITE" id="PS51257">
    <property type="entry name" value="PROKAR_LIPOPROTEIN"/>
    <property type="match status" value="1"/>
</dbReference>
<sequence length="192" mass="21278">MKKLSLLLIAMLLLSACAKNEPKEINNTTPENQNTMTTDKVDNEEEVLYSYSGQNENFEARAVIKPVTEEYLKSLADENAGTSSDELQKIMETNPVYRISVYLTYTGDSLGEIPDISDISFKISLPNVFDAATSQLDKDTLVKTLNGHEPLVKDSLIPEDVSANINEESVITINSSSATMPEFNFDMELKAN</sequence>
<feature type="signal peptide" evidence="1">
    <location>
        <begin position="1"/>
        <end position="18"/>
    </location>
</feature>